<dbReference type="AlphaFoldDB" id="A0A1Y5F5L6"/>
<evidence type="ECO:0000313" key="3">
    <source>
        <dbReference type="Proteomes" id="UP000196531"/>
    </source>
</evidence>
<evidence type="ECO:0000313" key="2">
    <source>
        <dbReference type="EMBL" id="OUR95858.1"/>
    </source>
</evidence>
<dbReference type="InterPro" id="IPR023203">
    <property type="entry name" value="TTHA0068_sf"/>
</dbReference>
<comment type="caution">
    <text evidence="2">The sequence shown here is derived from an EMBL/GenBank/DDBJ whole genome shotgun (WGS) entry which is preliminary data.</text>
</comment>
<reference evidence="3" key="1">
    <citation type="journal article" date="2017" name="Proc. Natl. Acad. Sci. U.S.A.">
        <title>Simulation of Deepwater Horizon oil plume reveals substrate specialization within a complex community of hydrocarbon-degraders.</title>
        <authorList>
            <person name="Hu P."/>
            <person name="Dubinsky E.A."/>
            <person name="Probst A.J."/>
            <person name="Wang J."/>
            <person name="Sieber C.M.K."/>
            <person name="Tom L.M."/>
            <person name="Gardinali P."/>
            <person name="Banfield J.F."/>
            <person name="Atlas R.M."/>
            <person name="Andersen G.L."/>
        </authorList>
    </citation>
    <scope>NUCLEOTIDE SEQUENCE [LARGE SCALE GENOMIC DNA]</scope>
</reference>
<sequence length="163" mass="18442">MPEMDLPIYAFIPGRSTHPNKPGGHMHGEEEPHAEPVEQDAPEENEILRFSLDLFNLEYFWESHVYLEALWNAHGRKGAIADFCKGIIMLAAAGIKLKLEQPAPGLGHLKRALELFEAIEEETDSLFLGFNLAEIISHVESEISRCEELGTIELKMTIHPKWN</sequence>
<dbReference type="SUPFAM" id="SSF140663">
    <property type="entry name" value="TTHA0068-like"/>
    <property type="match status" value="1"/>
</dbReference>
<evidence type="ECO:0000256" key="1">
    <source>
        <dbReference type="SAM" id="MobiDB-lite"/>
    </source>
</evidence>
<feature type="region of interest" description="Disordered" evidence="1">
    <location>
        <begin position="14"/>
        <end position="39"/>
    </location>
</feature>
<dbReference type="InterPro" id="IPR005500">
    <property type="entry name" value="DUF309"/>
</dbReference>
<dbReference type="Proteomes" id="UP000196531">
    <property type="component" value="Unassembled WGS sequence"/>
</dbReference>
<evidence type="ECO:0008006" key="4">
    <source>
        <dbReference type="Google" id="ProtNLM"/>
    </source>
</evidence>
<feature type="compositionally biased region" description="Basic and acidic residues" evidence="1">
    <location>
        <begin position="26"/>
        <end position="36"/>
    </location>
</feature>
<dbReference type="Pfam" id="PF03745">
    <property type="entry name" value="DUF309"/>
    <property type="match status" value="1"/>
</dbReference>
<dbReference type="EMBL" id="MAAO01000007">
    <property type="protein sequence ID" value="OUR95858.1"/>
    <property type="molecule type" value="Genomic_DNA"/>
</dbReference>
<name>A0A1Y5F5L6_9BACT</name>
<organism evidence="2 3">
    <name type="scientific">Halobacteriovorax marinus</name>
    <dbReference type="NCBI Taxonomy" id="97084"/>
    <lineage>
        <taxon>Bacteria</taxon>
        <taxon>Pseudomonadati</taxon>
        <taxon>Bdellovibrionota</taxon>
        <taxon>Bacteriovoracia</taxon>
        <taxon>Bacteriovoracales</taxon>
        <taxon>Halobacteriovoraceae</taxon>
        <taxon>Halobacteriovorax</taxon>
    </lineage>
</organism>
<gene>
    <name evidence="2" type="ORF">A9Q84_15275</name>
</gene>
<protein>
    <recommendedName>
        <fullName evidence="4">DUF309 domain-containing protein</fullName>
    </recommendedName>
</protein>
<dbReference type="Gene3D" id="1.10.3450.10">
    <property type="entry name" value="TTHA0068-like"/>
    <property type="match status" value="1"/>
</dbReference>
<accession>A0A1Y5F5L6</accession>
<proteinExistence type="predicted"/>